<feature type="compositionally biased region" description="Basic and acidic residues" evidence="5">
    <location>
        <begin position="1"/>
        <end position="18"/>
    </location>
</feature>
<feature type="compositionally biased region" description="Polar residues" evidence="5">
    <location>
        <begin position="85"/>
        <end position="94"/>
    </location>
</feature>
<dbReference type="RefSeq" id="WP_407050256.1">
    <property type="nucleotide sequence ID" value="NZ_CP158568.1"/>
</dbReference>
<evidence type="ECO:0000313" key="7">
    <source>
        <dbReference type="EMBL" id="XBY45165.1"/>
    </source>
</evidence>
<feature type="transmembrane region" description="Helical" evidence="6">
    <location>
        <begin position="43"/>
        <end position="63"/>
    </location>
</feature>
<dbReference type="AlphaFoldDB" id="A0AAU7XE77"/>
<evidence type="ECO:0000256" key="4">
    <source>
        <dbReference type="ARBA" id="ARBA00023136"/>
    </source>
</evidence>
<reference evidence="7" key="1">
    <citation type="submission" date="2024-06" db="EMBL/GenBank/DDBJ databases">
        <title>Methylostella associata gen. nov., sp. nov., a novel Ancalomicrobiaceae-affiliated facultatively methylotrophic bacteria that feed on methanotrophs of the genus Methylococcus.</title>
        <authorList>
            <person name="Saltykova V."/>
            <person name="Danilova O.V."/>
            <person name="Oshkin I.Y."/>
            <person name="Belova S.E."/>
            <person name="Pimenov N.V."/>
            <person name="Dedysh S.N."/>
        </authorList>
    </citation>
    <scope>NUCLEOTIDE SEQUENCE</scope>
    <source>
        <strain evidence="7">S20</strain>
    </source>
</reference>
<gene>
    <name evidence="7" type="ORF">ABS361_02405</name>
</gene>
<evidence type="ECO:0000256" key="1">
    <source>
        <dbReference type="ARBA" id="ARBA00004167"/>
    </source>
</evidence>
<dbReference type="InterPro" id="IPR007343">
    <property type="entry name" value="Uncharacterised_pept_Zn_put"/>
</dbReference>
<dbReference type="PANTHER" id="PTHR30168:SF0">
    <property type="entry name" value="INNER MEMBRANE PROTEIN"/>
    <property type="match status" value="1"/>
</dbReference>
<keyword evidence="2 6" id="KW-0812">Transmembrane</keyword>
<evidence type="ECO:0000256" key="2">
    <source>
        <dbReference type="ARBA" id="ARBA00022692"/>
    </source>
</evidence>
<proteinExistence type="predicted"/>
<keyword evidence="4 6" id="KW-0472">Membrane</keyword>
<dbReference type="Pfam" id="PF04228">
    <property type="entry name" value="Zn_peptidase"/>
    <property type="match status" value="1"/>
</dbReference>
<organism evidence="7">
    <name type="scientific">Methyloraptor flagellatus</name>
    <dbReference type="NCBI Taxonomy" id="3162530"/>
    <lineage>
        <taxon>Bacteria</taxon>
        <taxon>Pseudomonadati</taxon>
        <taxon>Pseudomonadota</taxon>
        <taxon>Alphaproteobacteria</taxon>
        <taxon>Hyphomicrobiales</taxon>
        <taxon>Ancalomicrobiaceae</taxon>
        <taxon>Methyloraptor</taxon>
    </lineage>
</organism>
<sequence length="321" mass="34796">MRWEGRRESSNIEDRRDDGGDDGGFSAGPGGGYSGGGFGGFPINLGGGGIGTIVVVLIIAWVLGINPLTLLSGQPIGPGPAQVHRQPSAQTPRVSSAEEQRNARFVSVILADTEDRWKTLLPQQAGELVQRAAGMRYQDPTLVMFRGTTRSGCGQAETASGPFYCPADQKVYIDLAFYDELKTRFKAPGDFAQAYVIAHEIGHHIQNMLGILPAFNKARQRMSERDANRASVRVELQADCFAGVWAKAAQNDRDFIDPGDIEQALNAASHIGDDAIQKSIRGYAVPDSFTHGTSEQRVRWFKRGFESGRLGACDSINAQQL</sequence>
<dbReference type="KEGG" id="mflg:ABS361_02405"/>
<dbReference type="EMBL" id="CP158568">
    <property type="protein sequence ID" value="XBY45165.1"/>
    <property type="molecule type" value="Genomic_DNA"/>
</dbReference>
<dbReference type="PANTHER" id="PTHR30168">
    <property type="entry name" value="PUTATIVE MEMBRANE PROTEIN YPFJ"/>
    <property type="match status" value="1"/>
</dbReference>
<feature type="region of interest" description="Disordered" evidence="5">
    <location>
        <begin position="1"/>
        <end position="31"/>
    </location>
</feature>
<dbReference type="GO" id="GO:0016020">
    <property type="term" value="C:membrane"/>
    <property type="evidence" value="ECO:0007669"/>
    <property type="project" value="UniProtKB-SubCell"/>
</dbReference>
<accession>A0AAU7XE77</accession>
<evidence type="ECO:0000256" key="5">
    <source>
        <dbReference type="SAM" id="MobiDB-lite"/>
    </source>
</evidence>
<evidence type="ECO:0000256" key="6">
    <source>
        <dbReference type="SAM" id="Phobius"/>
    </source>
</evidence>
<evidence type="ECO:0000256" key="3">
    <source>
        <dbReference type="ARBA" id="ARBA00022989"/>
    </source>
</evidence>
<keyword evidence="3 6" id="KW-1133">Transmembrane helix</keyword>
<name>A0AAU7XE77_9HYPH</name>
<feature type="region of interest" description="Disordered" evidence="5">
    <location>
        <begin position="79"/>
        <end position="99"/>
    </location>
</feature>
<comment type="subcellular location">
    <subcellularLocation>
        <location evidence="1">Membrane</location>
        <topology evidence="1">Single-pass membrane protein</topology>
    </subcellularLocation>
</comment>
<feature type="compositionally biased region" description="Gly residues" evidence="5">
    <location>
        <begin position="22"/>
        <end position="31"/>
    </location>
</feature>
<protein>
    <submittedName>
        <fullName evidence="7">Neutral zinc metallopeptidase</fullName>
    </submittedName>
</protein>